<dbReference type="Proteomes" id="UP000257067">
    <property type="component" value="Unassembled WGS sequence"/>
</dbReference>
<dbReference type="OrthoDB" id="5518171at2"/>
<proteinExistence type="predicted"/>
<evidence type="ECO:0000313" key="1">
    <source>
        <dbReference type="EMBL" id="RDU69955.1"/>
    </source>
</evidence>
<accession>A0A3D8IYG5</accession>
<gene>
    <name evidence="1" type="ORF">CQA62_00650</name>
</gene>
<dbReference type="RefSeq" id="WP_104723694.1">
    <property type="nucleotide sequence ID" value="NZ_FZNE01000002.1"/>
</dbReference>
<keyword evidence="2" id="KW-1185">Reference proteome</keyword>
<dbReference type="SUPFAM" id="SSF64376">
    <property type="entry name" value="YlxR-like"/>
    <property type="match status" value="1"/>
</dbReference>
<dbReference type="InterPro" id="IPR035931">
    <property type="entry name" value="YlxR-like_sf"/>
</dbReference>
<dbReference type="Gene3D" id="3.30.1230.10">
    <property type="entry name" value="YlxR-like"/>
    <property type="match status" value="1"/>
</dbReference>
<protein>
    <submittedName>
        <fullName evidence="1">DUF448 domain-containing protein</fullName>
    </submittedName>
</protein>
<dbReference type="EMBL" id="NXLU01000001">
    <property type="protein sequence ID" value="RDU69955.1"/>
    <property type="molecule type" value="Genomic_DNA"/>
</dbReference>
<dbReference type="AlphaFoldDB" id="A0A3D8IYG5"/>
<name>A0A3D8IYG5_9HELI</name>
<sequence>MLKNQIQKSFKLASPKSQRMCVCCRKKFLQSEILRFFTQENSLKIFEGKGRSFYVCLSCLSEPRNLDKILKIKRIHTTENLLQLKEIVALCQSQSKILQ</sequence>
<reference evidence="1 2" key="1">
    <citation type="submission" date="2018-04" db="EMBL/GenBank/DDBJ databases">
        <title>Novel Campyloabacter and Helicobacter Species and Strains.</title>
        <authorList>
            <person name="Mannion A.J."/>
            <person name="Shen Z."/>
            <person name="Fox J.G."/>
        </authorList>
    </citation>
    <scope>NUCLEOTIDE SEQUENCE [LARGE SCALE GENOMIC DNA]</scope>
    <source>
        <strain evidence="1 2">ATCC 700242</strain>
    </source>
</reference>
<evidence type="ECO:0000313" key="2">
    <source>
        <dbReference type="Proteomes" id="UP000257067"/>
    </source>
</evidence>
<comment type="caution">
    <text evidence="1">The sequence shown here is derived from an EMBL/GenBank/DDBJ whole genome shotgun (WGS) entry which is preliminary data.</text>
</comment>
<organism evidence="1 2">
    <name type="scientific">Helicobacter cholecystus</name>
    <dbReference type="NCBI Taxonomy" id="45498"/>
    <lineage>
        <taxon>Bacteria</taxon>
        <taxon>Pseudomonadati</taxon>
        <taxon>Campylobacterota</taxon>
        <taxon>Epsilonproteobacteria</taxon>
        <taxon>Campylobacterales</taxon>
        <taxon>Helicobacteraceae</taxon>
        <taxon>Helicobacter</taxon>
    </lineage>
</organism>